<sequence>MAEAKDGDPITRPVKSAISLQIPKEVFKHLKKPSFYSIIPDNDRDRIIHFNACEQVEFYWESELGSDVPVWARKGDFTLTLPKGISAIVAWGQYILDEVLRDEEILEDCQLKEEKVIKKLKGRKKRH</sequence>
<evidence type="ECO:0000313" key="2">
    <source>
        <dbReference type="Proteomes" id="UP000826573"/>
    </source>
</evidence>
<reference evidence="1 2" key="1">
    <citation type="submission" date="2021-08" db="EMBL/GenBank/DDBJ databases">
        <title>The highly contiguous genome resource for Trichoderma semiorbis FJ059, a fungal antagonistic to plant pathogens.</title>
        <authorList>
            <person name="Liu T."/>
        </authorList>
    </citation>
    <scope>NUCLEOTIDE SEQUENCE [LARGE SCALE GENOMIC DNA]</scope>
    <source>
        <strain evidence="1 2">FJ059</strain>
    </source>
</reference>
<keyword evidence="2" id="KW-1185">Reference proteome</keyword>
<evidence type="ECO:0000313" key="1">
    <source>
        <dbReference type="EMBL" id="KAH0532498.1"/>
    </source>
</evidence>
<name>A0A9P8HRD4_9HYPO</name>
<dbReference type="EMBL" id="JAIMJC010000001">
    <property type="protein sequence ID" value="KAH0532498.1"/>
    <property type="molecule type" value="Genomic_DNA"/>
</dbReference>
<organism evidence="1 2">
    <name type="scientific">Trichoderma semiorbis</name>
    <dbReference type="NCBI Taxonomy" id="1491008"/>
    <lineage>
        <taxon>Eukaryota</taxon>
        <taxon>Fungi</taxon>
        <taxon>Dikarya</taxon>
        <taxon>Ascomycota</taxon>
        <taxon>Pezizomycotina</taxon>
        <taxon>Sordariomycetes</taxon>
        <taxon>Hypocreomycetidae</taxon>
        <taxon>Hypocreales</taxon>
        <taxon>Hypocreaceae</taxon>
        <taxon>Trichoderma</taxon>
    </lineage>
</organism>
<proteinExistence type="predicted"/>
<dbReference type="Proteomes" id="UP000826573">
    <property type="component" value="Unassembled WGS sequence"/>
</dbReference>
<accession>A0A9P8HRD4</accession>
<dbReference type="AlphaFoldDB" id="A0A9P8HRD4"/>
<protein>
    <submittedName>
        <fullName evidence="1">Uncharacterized protein</fullName>
    </submittedName>
</protein>
<comment type="caution">
    <text evidence="1">The sequence shown here is derived from an EMBL/GenBank/DDBJ whole genome shotgun (WGS) entry which is preliminary data.</text>
</comment>
<gene>
    <name evidence="1" type="ORF">TsFJ059_001181</name>
</gene>